<evidence type="ECO:0000259" key="6">
    <source>
        <dbReference type="PROSITE" id="PS50262"/>
    </source>
</evidence>
<evidence type="ECO:0000256" key="1">
    <source>
        <dbReference type="ARBA" id="ARBA00004370"/>
    </source>
</evidence>
<keyword evidence="3 5" id="KW-1133">Transmembrane helix</keyword>
<dbReference type="InterPro" id="IPR017452">
    <property type="entry name" value="GPCR_Rhodpsn_7TM"/>
</dbReference>
<dbReference type="InterPro" id="IPR019427">
    <property type="entry name" value="7TM_GPCR_serpentine_rcpt_Srw"/>
</dbReference>
<proteinExistence type="predicted"/>
<evidence type="ECO:0000256" key="2">
    <source>
        <dbReference type="ARBA" id="ARBA00022692"/>
    </source>
</evidence>
<feature type="transmembrane region" description="Helical" evidence="5">
    <location>
        <begin position="161"/>
        <end position="180"/>
    </location>
</feature>
<dbReference type="GeneID" id="101851869"/>
<feature type="transmembrane region" description="Helical" evidence="5">
    <location>
        <begin position="284"/>
        <end position="304"/>
    </location>
</feature>
<feature type="transmembrane region" description="Helical" evidence="5">
    <location>
        <begin position="211"/>
        <end position="238"/>
    </location>
</feature>
<dbReference type="RefSeq" id="XP_005099820.1">
    <property type="nucleotide sequence ID" value="XM_005099763.1"/>
</dbReference>
<gene>
    <name evidence="8" type="primary">LOC101851869</name>
</gene>
<evidence type="ECO:0000313" key="7">
    <source>
        <dbReference type="Proteomes" id="UP000694888"/>
    </source>
</evidence>
<keyword evidence="7" id="KW-1185">Reference proteome</keyword>
<name>A0ABM0JRG3_APLCA</name>
<evidence type="ECO:0000256" key="5">
    <source>
        <dbReference type="SAM" id="Phobius"/>
    </source>
</evidence>
<accession>A0ABM0JRG3</accession>
<evidence type="ECO:0000256" key="3">
    <source>
        <dbReference type="ARBA" id="ARBA00022989"/>
    </source>
</evidence>
<dbReference type="InterPro" id="IPR052954">
    <property type="entry name" value="GPCR-Ligand_Int"/>
</dbReference>
<dbReference type="Gene3D" id="1.20.1070.10">
    <property type="entry name" value="Rhodopsin 7-helix transmembrane proteins"/>
    <property type="match status" value="1"/>
</dbReference>
<reference evidence="8" key="1">
    <citation type="submission" date="2025-08" db="UniProtKB">
        <authorList>
            <consortium name="RefSeq"/>
        </authorList>
    </citation>
    <scope>IDENTIFICATION</scope>
</reference>
<feature type="transmembrane region" description="Helical" evidence="5">
    <location>
        <begin position="45"/>
        <end position="66"/>
    </location>
</feature>
<evidence type="ECO:0000256" key="4">
    <source>
        <dbReference type="ARBA" id="ARBA00023136"/>
    </source>
</evidence>
<keyword evidence="8" id="KW-0675">Receptor</keyword>
<organism evidence="7 8">
    <name type="scientific">Aplysia californica</name>
    <name type="common">California sea hare</name>
    <dbReference type="NCBI Taxonomy" id="6500"/>
    <lineage>
        <taxon>Eukaryota</taxon>
        <taxon>Metazoa</taxon>
        <taxon>Spiralia</taxon>
        <taxon>Lophotrochozoa</taxon>
        <taxon>Mollusca</taxon>
        <taxon>Gastropoda</taxon>
        <taxon>Heterobranchia</taxon>
        <taxon>Euthyneura</taxon>
        <taxon>Tectipleura</taxon>
        <taxon>Aplysiida</taxon>
        <taxon>Aplysioidea</taxon>
        <taxon>Aplysiidae</taxon>
        <taxon>Aplysia</taxon>
    </lineage>
</organism>
<evidence type="ECO:0000313" key="8">
    <source>
        <dbReference type="RefSeq" id="XP_005099820.1"/>
    </source>
</evidence>
<dbReference type="PROSITE" id="PS50262">
    <property type="entry name" value="G_PROTEIN_RECEP_F1_2"/>
    <property type="match status" value="1"/>
</dbReference>
<keyword evidence="4 5" id="KW-0472">Membrane</keyword>
<protein>
    <submittedName>
        <fullName evidence="8">Probable G-protein coupled receptor B0563.6</fullName>
    </submittedName>
</protein>
<sequence length="372" mass="41875">MAATIFSNISPEVNVTTSPLPPRDPESQQLISREFRDMFEYVIELIMFFINSFGVLANAVNIRVFLRQGVASDTTTIGLFSLAISDFMGCIFMLPPSTCFFFRDLDFVDFRNCTGYTAMTCHYAHIIFSRITCWLTVYISIERTLCVLFPLKVKFLLRPKLTKRVVITIYVFWIIFHLPYATNTYMVPEFSPVYNASIVQIKETSIAQTFLYINLLLATTILTTIAMIVVAINTAILLNKLKSASKWRREVTSAASLSSSSAHPPVTSSKRSGFKPVSSKEKEVVSTVTSITAIYLAGSHIPAIATVSVPGLSLSGSNSHLFYTLYYCKYFMDSLSSSVNIFFYLRLSSRYKAAFFHIYFPNSLELQGMDAK</sequence>
<keyword evidence="2 5" id="KW-0812">Transmembrane</keyword>
<dbReference type="PANTHER" id="PTHR46641:SF2">
    <property type="entry name" value="FMRFAMIDE RECEPTOR"/>
    <property type="match status" value="1"/>
</dbReference>
<dbReference type="Proteomes" id="UP000694888">
    <property type="component" value="Unplaced"/>
</dbReference>
<dbReference type="Pfam" id="PF10324">
    <property type="entry name" value="7TM_GPCR_Srw"/>
    <property type="match status" value="1"/>
</dbReference>
<feature type="domain" description="G-protein coupled receptors family 1 profile" evidence="6">
    <location>
        <begin position="57"/>
        <end position="344"/>
    </location>
</feature>
<dbReference type="SUPFAM" id="SSF81321">
    <property type="entry name" value="Family A G protein-coupled receptor-like"/>
    <property type="match status" value="1"/>
</dbReference>
<feature type="transmembrane region" description="Helical" evidence="5">
    <location>
        <begin position="78"/>
        <end position="103"/>
    </location>
</feature>
<dbReference type="PANTHER" id="PTHR46641">
    <property type="entry name" value="FMRFAMIDE RECEPTOR-RELATED"/>
    <property type="match status" value="1"/>
</dbReference>
<feature type="transmembrane region" description="Helical" evidence="5">
    <location>
        <begin position="324"/>
        <end position="345"/>
    </location>
</feature>
<comment type="subcellular location">
    <subcellularLocation>
        <location evidence="1">Membrane</location>
    </subcellularLocation>
</comment>